<dbReference type="SUPFAM" id="SSF52540">
    <property type="entry name" value="P-loop containing nucleoside triphosphate hydrolases"/>
    <property type="match status" value="1"/>
</dbReference>
<organism evidence="2 3">
    <name type="scientific">Tessaracoccus bendigoensis DSM 12906</name>
    <dbReference type="NCBI Taxonomy" id="1123357"/>
    <lineage>
        <taxon>Bacteria</taxon>
        <taxon>Bacillati</taxon>
        <taxon>Actinomycetota</taxon>
        <taxon>Actinomycetes</taxon>
        <taxon>Propionibacteriales</taxon>
        <taxon>Propionibacteriaceae</taxon>
        <taxon>Tessaracoccus</taxon>
    </lineage>
</organism>
<evidence type="ECO:0000256" key="1">
    <source>
        <dbReference type="SAM" id="MobiDB-lite"/>
    </source>
</evidence>
<dbReference type="AlphaFoldDB" id="A0A1M5ZZD0"/>
<feature type="compositionally biased region" description="Basic residues" evidence="1">
    <location>
        <begin position="40"/>
        <end position="49"/>
    </location>
</feature>
<dbReference type="STRING" id="1123357.SAMN02745244_00017"/>
<evidence type="ECO:0000313" key="2">
    <source>
        <dbReference type="EMBL" id="SHI29637.1"/>
    </source>
</evidence>
<evidence type="ECO:0000313" key="3">
    <source>
        <dbReference type="Proteomes" id="UP000184512"/>
    </source>
</evidence>
<proteinExistence type="predicted"/>
<dbReference type="InterPro" id="IPR027417">
    <property type="entry name" value="P-loop_NTPase"/>
</dbReference>
<protein>
    <recommendedName>
        <fullName evidence="4">AAA-like domain-containing protein</fullName>
    </recommendedName>
</protein>
<dbReference type="RefSeq" id="WP_073185206.1">
    <property type="nucleotide sequence ID" value="NZ_FQZG01000003.1"/>
</dbReference>
<evidence type="ECO:0008006" key="4">
    <source>
        <dbReference type="Google" id="ProtNLM"/>
    </source>
</evidence>
<feature type="compositionally biased region" description="Basic and acidic residues" evidence="1">
    <location>
        <begin position="17"/>
        <end position="32"/>
    </location>
</feature>
<keyword evidence="3" id="KW-1185">Reference proteome</keyword>
<dbReference type="Proteomes" id="UP000184512">
    <property type="component" value="Unassembled WGS sequence"/>
</dbReference>
<name>A0A1M5ZZD0_9ACTN</name>
<dbReference type="OrthoDB" id="9804380at2"/>
<dbReference type="Gene3D" id="3.40.50.300">
    <property type="entry name" value="P-loop containing nucleotide triphosphate hydrolases"/>
    <property type="match status" value="2"/>
</dbReference>
<sequence>MRTPPRGRSTAQLLADFGHDLPTKPEPERPGKEPYLFHASPRRGLRRPGRGWTPAGTPVVQYRMTSDQAAAWWPFIANPPLPPTGAQIGIDELSGGSFYADPLGWVLDDTVPVTNPNVITFGKPGGGKSTNTKNFATLMMDFGYKVFVLGDPKDEYEPLCRAFGVQPFAVGPGMSARINPLDFGPLGDGWDTLDRVEAQRRAGIIFRRWLTLIRGLVGSQFVGEQRVPFGPTDARVVEAALAQLTGYLDGHHTLHVTTIPALWQLLANPTDQLVTECRYASTRQFLDETRLLRDALGQLVTGALAGLFDAPTTIAVDWSAPIQSFSLSRLEPLGDEAMGIALTCLSSWGRAMREIKAPGDLRINIRDEMWKQMRLGLEAVKSLDADMRFSRRDGEIQFVVGHKPGDMLTVGESTSAATAIAKELLNLADLKILHGQDPSVARELSELLELGPIAEHLMADWATQRKGRALWCVGKQIYKVQTVLHPAAAAFTYTNQAIDGAR</sequence>
<feature type="region of interest" description="Disordered" evidence="1">
    <location>
        <begin position="1"/>
        <end position="52"/>
    </location>
</feature>
<gene>
    <name evidence="2" type="ORF">SAMN02745244_00017</name>
</gene>
<reference evidence="3" key="1">
    <citation type="submission" date="2016-11" db="EMBL/GenBank/DDBJ databases">
        <authorList>
            <person name="Varghese N."/>
            <person name="Submissions S."/>
        </authorList>
    </citation>
    <scope>NUCLEOTIDE SEQUENCE [LARGE SCALE GENOMIC DNA]</scope>
    <source>
        <strain evidence="3">DSM 12906</strain>
    </source>
</reference>
<dbReference type="EMBL" id="FQZG01000003">
    <property type="protein sequence ID" value="SHI29637.1"/>
    <property type="molecule type" value="Genomic_DNA"/>
</dbReference>
<accession>A0A1M5ZZD0</accession>